<dbReference type="Proteomes" id="UP000327157">
    <property type="component" value="Unassembled WGS sequence"/>
</dbReference>
<sequence>MADLVLDSTKSCVGEGSHEGKGVLRIESQCLAKFESWTMVPEELKKSMVGELSWKFDVLWDVERGGVPNALANAPEEED</sequence>
<evidence type="ECO:0000313" key="2">
    <source>
        <dbReference type="Proteomes" id="UP000327157"/>
    </source>
</evidence>
<protein>
    <submittedName>
        <fullName evidence="1">Uncharacterized protein</fullName>
    </submittedName>
</protein>
<organism evidence="1 2">
    <name type="scientific">Pyrus ussuriensis x Pyrus communis</name>
    <dbReference type="NCBI Taxonomy" id="2448454"/>
    <lineage>
        <taxon>Eukaryota</taxon>
        <taxon>Viridiplantae</taxon>
        <taxon>Streptophyta</taxon>
        <taxon>Embryophyta</taxon>
        <taxon>Tracheophyta</taxon>
        <taxon>Spermatophyta</taxon>
        <taxon>Magnoliopsida</taxon>
        <taxon>eudicotyledons</taxon>
        <taxon>Gunneridae</taxon>
        <taxon>Pentapetalae</taxon>
        <taxon>rosids</taxon>
        <taxon>fabids</taxon>
        <taxon>Rosales</taxon>
        <taxon>Rosaceae</taxon>
        <taxon>Amygdaloideae</taxon>
        <taxon>Maleae</taxon>
        <taxon>Pyrus</taxon>
    </lineage>
</organism>
<gene>
    <name evidence="1" type="ORF">D8674_037863</name>
</gene>
<dbReference type="EMBL" id="SMOL01000162">
    <property type="protein sequence ID" value="KAB2623910.1"/>
    <property type="molecule type" value="Genomic_DNA"/>
</dbReference>
<proteinExistence type="predicted"/>
<evidence type="ECO:0000313" key="1">
    <source>
        <dbReference type="EMBL" id="KAB2623910.1"/>
    </source>
</evidence>
<name>A0A5N5HEL3_9ROSA</name>
<keyword evidence="2" id="KW-1185">Reference proteome</keyword>
<accession>A0A5N5HEL3</accession>
<reference evidence="1 2" key="2">
    <citation type="submission" date="2019-11" db="EMBL/GenBank/DDBJ databases">
        <title>A de novo genome assembly of a pear dwarfing rootstock.</title>
        <authorList>
            <person name="Wang F."/>
            <person name="Wang J."/>
            <person name="Li S."/>
            <person name="Zhang Y."/>
            <person name="Fang M."/>
            <person name="Ma L."/>
            <person name="Zhao Y."/>
            <person name="Jiang S."/>
        </authorList>
    </citation>
    <scope>NUCLEOTIDE SEQUENCE [LARGE SCALE GENOMIC DNA]</scope>
    <source>
        <strain evidence="1">S2</strain>
        <tissue evidence="1">Leaf</tissue>
    </source>
</reference>
<dbReference type="AlphaFoldDB" id="A0A5N5HEL3"/>
<comment type="caution">
    <text evidence="1">The sequence shown here is derived from an EMBL/GenBank/DDBJ whole genome shotgun (WGS) entry which is preliminary data.</text>
</comment>
<reference evidence="1 2" key="1">
    <citation type="submission" date="2019-09" db="EMBL/GenBank/DDBJ databases">
        <authorList>
            <person name="Ou C."/>
        </authorList>
    </citation>
    <scope>NUCLEOTIDE SEQUENCE [LARGE SCALE GENOMIC DNA]</scope>
    <source>
        <strain evidence="1">S2</strain>
        <tissue evidence="1">Leaf</tissue>
    </source>
</reference>